<dbReference type="STRING" id="298654.FraEuI1c_3711"/>
<name>E3J2Q7_PSEI1</name>
<gene>
    <name evidence="2" type="ordered locus">FraEuI1c_3711</name>
</gene>
<dbReference type="HOGENOM" id="CLU_3216623_0_0_11"/>
<sequence length="44" mass="4353">MTQREDSSDAADGGDHDPWVPPSALIRVAGPCAVPVAGGPSHGA</sequence>
<accession>E3J2Q7</accession>
<dbReference type="KEGG" id="fri:FraEuI1c_3711"/>
<dbReference type="InParanoid" id="E3J2Q7"/>
<dbReference type="Proteomes" id="UP000002484">
    <property type="component" value="Chromosome"/>
</dbReference>
<dbReference type="EMBL" id="CP002299">
    <property type="protein sequence ID" value="ADP81718.1"/>
    <property type="molecule type" value="Genomic_DNA"/>
</dbReference>
<evidence type="ECO:0000313" key="2">
    <source>
        <dbReference type="EMBL" id="ADP81718.1"/>
    </source>
</evidence>
<dbReference type="AlphaFoldDB" id="E3J2Q7"/>
<reference evidence="2 3" key="1">
    <citation type="submission" date="2010-10" db="EMBL/GenBank/DDBJ databases">
        <title>Complete sequence of Frankia sp. EuI1c.</title>
        <authorList>
            <consortium name="US DOE Joint Genome Institute"/>
            <person name="Lucas S."/>
            <person name="Copeland A."/>
            <person name="Lapidus A."/>
            <person name="Cheng J.-F."/>
            <person name="Bruce D."/>
            <person name="Goodwin L."/>
            <person name="Pitluck S."/>
            <person name="Chertkov O."/>
            <person name="Detter J.C."/>
            <person name="Han C."/>
            <person name="Tapia R."/>
            <person name="Land M."/>
            <person name="Hauser L."/>
            <person name="Jeffries C."/>
            <person name="Kyrpides N."/>
            <person name="Ivanova N."/>
            <person name="Mikhailova N."/>
            <person name="Beauchemin N."/>
            <person name="Sen A."/>
            <person name="Sur S.A."/>
            <person name="Gtari M."/>
            <person name="Wall L."/>
            <person name="Tisa L."/>
            <person name="Woyke T."/>
        </authorList>
    </citation>
    <scope>NUCLEOTIDE SEQUENCE [LARGE SCALE GENOMIC DNA]</scope>
    <source>
        <strain evidence="3">DSM 45817 / CECT 9037 / EuI1c</strain>
    </source>
</reference>
<proteinExistence type="predicted"/>
<keyword evidence="3" id="KW-1185">Reference proteome</keyword>
<evidence type="ECO:0000313" key="3">
    <source>
        <dbReference type="Proteomes" id="UP000002484"/>
    </source>
</evidence>
<protein>
    <submittedName>
        <fullName evidence="2">Uncharacterized protein</fullName>
    </submittedName>
</protein>
<organism evidence="2 3">
    <name type="scientific">Pseudofrankia inefficax (strain DSM 45817 / CECT 9037 / DDB 130130 / EuI1c)</name>
    <name type="common">Frankia inefficax</name>
    <dbReference type="NCBI Taxonomy" id="298654"/>
    <lineage>
        <taxon>Bacteria</taxon>
        <taxon>Bacillati</taxon>
        <taxon>Actinomycetota</taxon>
        <taxon>Actinomycetes</taxon>
        <taxon>Frankiales</taxon>
        <taxon>Frankiaceae</taxon>
        <taxon>Pseudofrankia</taxon>
    </lineage>
</organism>
<feature type="region of interest" description="Disordered" evidence="1">
    <location>
        <begin position="1"/>
        <end position="23"/>
    </location>
</feature>
<evidence type="ECO:0000256" key="1">
    <source>
        <dbReference type="SAM" id="MobiDB-lite"/>
    </source>
</evidence>
<feature type="compositionally biased region" description="Basic and acidic residues" evidence="1">
    <location>
        <begin position="1"/>
        <end position="18"/>
    </location>
</feature>